<feature type="transmembrane region" description="Helical" evidence="1">
    <location>
        <begin position="58"/>
        <end position="76"/>
    </location>
</feature>
<reference evidence="2 3" key="1">
    <citation type="submission" date="2024-09" db="EMBL/GenBank/DDBJ databases">
        <authorList>
            <person name="Sun Q."/>
            <person name="Mori K."/>
        </authorList>
    </citation>
    <scope>NUCLEOTIDE SEQUENCE [LARGE SCALE GENOMIC DNA]</scope>
    <source>
        <strain evidence="2 3">CCM 7759</strain>
    </source>
</reference>
<feature type="transmembrane region" description="Helical" evidence="1">
    <location>
        <begin position="82"/>
        <end position="101"/>
    </location>
</feature>
<keyword evidence="1" id="KW-0472">Membrane</keyword>
<comment type="caution">
    <text evidence="2">The sequence shown here is derived from an EMBL/GenBank/DDBJ whole genome shotgun (WGS) entry which is preliminary data.</text>
</comment>
<dbReference type="EMBL" id="JBHLWN010000121">
    <property type="protein sequence ID" value="MFC0216516.1"/>
    <property type="molecule type" value="Genomic_DNA"/>
</dbReference>
<accession>A0ABV6DV53</accession>
<evidence type="ECO:0000256" key="1">
    <source>
        <dbReference type="SAM" id="Phobius"/>
    </source>
</evidence>
<dbReference type="Proteomes" id="UP001589776">
    <property type="component" value="Unassembled WGS sequence"/>
</dbReference>
<organism evidence="2 3">
    <name type="scientific">Paenibacillus chartarius</name>
    <dbReference type="NCBI Taxonomy" id="747481"/>
    <lineage>
        <taxon>Bacteria</taxon>
        <taxon>Bacillati</taxon>
        <taxon>Bacillota</taxon>
        <taxon>Bacilli</taxon>
        <taxon>Bacillales</taxon>
        <taxon>Paenibacillaceae</taxon>
        <taxon>Paenibacillus</taxon>
    </lineage>
</organism>
<keyword evidence="1" id="KW-1133">Transmembrane helix</keyword>
<name>A0ABV6DV53_9BACL</name>
<protein>
    <submittedName>
        <fullName evidence="2">Uncharacterized protein</fullName>
    </submittedName>
</protein>
<dbReference type="RefSeq" id="WP_377474777.1">
    <property type="nucleotide sequence ID" value="NZ_JBHLWN010000121.1"/>
</dbReference>
<gene>
    <name evidence="2" type="ORF">ACFFK0_29385</name>
</gene>
<proteinExistence type="predicted"/>
<evidence type="ECO:0000313" key="2">
    <source>
        <dbReference type="EMBL" id="MFC0216516.1"/>
    </source>
</evidence>
<keyword evidence="3" id="KW-1185">Reference proteome</keyword>
<sequence length="148" mass="16428">MEIVAVLPYTVNVELLLYEARARGFTSDTLMTIPLRNPDDAPKTIGAVGRGGRTNWDLGFVLGTIGMLVGSIYGFALFGGPVLWALFGLVTSFAAGVWLDNRLQKRQFKRRETKPSVVIWIRCEEQQKEAVRQWLAGHGAEGYGWIGE</sequence>
<keyword evidence="1" id="KW-0812">Transmembrane</keyword>
<evidence type="ECO:0000313" key="3">
    <source>
        <dbReference type="Proteomes" id="UP001589776"/>
    </source>
</evidence>